<protein>
    <recommendedName>
        <fullName evidence="4">DUF4199 domain-containing protein</fullName>
    </recommendedName>
</protein>
<keyword evidence="3" id="KW-1185">Reference proteome</keyword>
<accession>A0A096B296</accession>
<dbReference type="AlphaFoldDB" id="A0A096B296"/>
<gene>
    <name evidence="2" type="ORF">HMPREF9302_01290</name>
</gene>
<proteinExistence type="predicted"/>
<feature type="transmembrane region" description="Helical" evidence="1">
    <location>
        <begin position="40"/>
        <end position="57"/>
    </location>
</feature>
<feature type="transmembrane region" description="Helical" evidence="1">
    <location>
        <begin position="147"/>
        <end position="170"/>
    </location>
</feature>
<dbReference type="InterPro" id="IPR025250">
    <property type="entry name" value="DUF4199"/>
</dbReference>
<dbReference type="RefSeq" id="WP_036854005.1">
    <property type="nucleotide sequence ID" value="NZ_JRNU01000002.1"/>
</dbReference>
<keyword evidence="1" id="KW-0812">Transmembrane</keyword>
<feature type="transmembrane region" description="Helical" evidence="1">
    <location>
        <begin position="12"/>
        <end position="34"/>
    </location>
</feature>
<evidence type="ECO:0000256" key="1">
    <source>
        <dbReference type="SAM" id="Phobius"/>
    </source>
</evidence>
<dbReference type="Pfam" id="PF13858">
    <property type="entry name" value="DUF4199"/>
    <property type="match status" value="1"/>
</dbReference>
<evidence type="ECO:0000313" key="2">
    <source>
        <dbReference type="EMBL" id="KGF53190.1"/>
    </source>
</evidence>
<dbReference type="EMBL" id="JRNU01000002">
    <property type="protein sequence ID" value="KGF53190.1"/>
    <property type="molecule type" value="Genomic_DNA"/>
</dbReference>
<name>A0A096B296_9BACT</name>
<keyword evidence="1" id="KW-0472">Membrane</keyword>
<feature type="transmembrane region" description="Helical" evidence="1">
    <location>
        <begin position="78"/>
        <end position="98"/>
    </location>
</feature>
<comment type="caution">
    <text evidence="2">The sequence shown here is derived from an EMBL/GenBank/DDBJ whole genome shotgun (WGS) entry which is preliminary data.</text>
</comment>
<reference evidence="2 3" key="1">
    <citation type="submission" date="2014-07" db="EMBL/GenBank/DDBJ databases">
        <authorList>
            <person name="McCorrison J."/>
            <person name="Sanka R."/>
            <person name="Torralba M."/>
            <person name="Gillis M."/>
            <person name="Haft D.H."/>
            <person name="Methe B."/>
            <person name="Sutton G."/>
            <person name="Nelson K.E."/>
        </authorList>
    </citation>
    <scope>NUCLEOTIDE SEQUENCE [LARGE SCALE GENOMIC DNA]</scope>
    <source>
        <strain evidence="2 3">DNF00058</strain>
    </source>
</reference>
<evidence type="ECO:0008006" key="4">
    <source>
        <dbReference type="Google" id="ProtNLM"/>
    </source>
</evidence>
<dbReference type="OrthoDB" id="1079293at2"/>
<evidence type="ECO:0000313" key="3">
    <source>
        <dbReference type="Proteomes" id="UP000029614"/>
    </source>
</evidence>
<dbReference type="Proteomes" id="UP000029614">
    <property type="component" value="Unassembled WGS sequence"/>
</dbReference>
<sequence>MKLEDYKILNTYALYDGIYLGVIWTGAFVCFLGAAYFAFLAQFNTMLILCTPFFVAYRMRLMRDKSLEGFISFKQGMLYCFRVYFTGALILGIIQYLYFKFLDNGRMLQSMIAVIQSKEGGEIIKSYGYKIEEAISILPQVFTPQNIVFGSFIYEMILGFFLSIITCLILKRSIPKNKV</sequence>
<organism evidence="2 3">
    <name type="scientific">Prevotella amnii DNF00058</name>
    <dbReference type="NCBI Taxonomy" id="1401066"/>
    <lineage>
        <taxon>Bacteria</taxon>
        <taxon>Pseudomonadati</taxon>
        <taxon>Bacteroidota</taxon>
        <taxon>Bacteroidia</taxon>
        <taxon>Bacteroidales</taxon>
        <taxon>Prevotellaceae</taxon>
        <taxon>Prevotella</taxon>
    </lineage>
</organism>
<keyword evidence="1" id="KW-1133">Transmembrane helix</keyword>